<dbReference type="OrthoDB" id="92161at2759"/>
<dbReference type="GO" id="GO:0005634">
    <property type="term" value="C:nucleus"/>
    <property type="evidence" value="ECO:0007669"/>
    <property type="project" value="TreeGrafter"/>
</dbReference>
<gene>
    <name evidence="2" type="ORF">EV702DRAFT_1203088</name>
</gene>
<feature type="domain" description="Glutamine amidotransferase" evidence="1">
    <location>
        <begin position="57"/>
        <end position="154"/>
    </location>
</feature>
<reference evidence="2" key="1">
    <citation type="journal article" date="2020" name="New Phytol.">
        <title>Comparative genomics reveals dynamic genome evolution in host specialist ectomycorrhizal fungi.</title>
        <authorList>
            <person name="Lofgren L.A."/>
            <person name="Nguyen N.H."/>
            <person name="Vilgalys R."/>
            <person name="Ruytinx J."/>
            <person name="Liao H.L."/>
            <person name="Branco S."/>
            <person name="Kuo A."/>
            <person name="LaButti K."/>
            <person name="Lipzen A."/>
            <person name="Andreopoulos W."/>
            <person name="Pangilinan J."/>
            <person name="Riley R."/>
            <person name="Hundley H."/>
            <person name="Na H."/>
            <person name="Barry K."/>
            <person name="Grigoriev I.V."/>
            <person name="Stajich J.E."/>
            <person name="Kennedy P.G."/>
        </authorList>
    </citation>
    <scope>NUCLEOTIDE SEQUENCE</scope>
    <source>
        <strain evidence="2">DOB743</strain>
    </source>
</reference>
<dbReference type="SUPFAM" id="SSF52317">
    <property type="entry name" value="Class I glutamine amidotransferase-like"/>
    <property type="match status" value="1"/>
</dbReference>
<organism evidence="2 3">
    <name type="scientific">Suillus placidus</name>
    <dbReference type="NCBI Taxonomy" id="48579"/>
    <lineage>
        <taxon>Eukaryota</taxon>
        <taxon>Fungi</taxon>
        <taxon>Dikarya</taxon>
        <taxon>Basidiomycota</taxon>
        <taxon>Agaricomycotina</taxon>
        <taxon>Agaricomycetes</taxon>
        <taxon>Agaricomycetidae</taxon>
        <taxon>Boletales</taxon>
        <taxon>Suillineae</taxon>
        <taxon>Suillaceae</taxon>
        <taxon>Suillus</taxon>
    </lineage>
</organism>
<dbReference type="GO" id="GO:0005829">
    <property type="term" value="C:cytosol"/>
    <property type="evidence" value="ECO:0007669"/>
    <property type="project" value="TreeGrafter"/>
</dbReference>
<evidence type="ECO:0000259" key="1">
    <source>
        <dbReference type="Pfam" id="PF00117"/>
    </source>
</evidence>
<dbReference type="InterPro" id="IPR044992">
    <property type="entry name" value="ChyE-like"/>
</dbReference>
<keyword evidence="2" id="KW-0315">Glutamine amidotransferase</keyword>
<dbReference type="Proteomes" id="UP000714275">
    <property type="component" value="Unassembled WGS sequence"/>
</dbReference>
<protein>
    <submittedName>
        <fullName evidence="2">Class I glutamine amidotransferase-like protein</fullName>
    </submittedName>
</protein>
<dbReference type="AlphaFoldDB" id="A0A9P7CXS8"/>
<sequence length="293" mass="33013">MYEPGTHRRIAILICDVPADTIREQHGDYTRIFGTLLEESLKPINEAHSADSQTTFTLEPFDVRAQVYPKEDEYDAMLITGSASTAHEYEQPGREWMKKLIEYVRVVATEKPRIKIFGICFGHQIVALAMGGTCVRNTRFEVSATKLQLTELGKRVYGVESGALVRNLYLPLVSYSFFLENLHLMNRDHVPTEPPSFHVLASSSQSPNHGMVLFSQSESRKDAPHSNFRLTDIHILTSQGHPKFTESIMHHLLRLRRELLGPELFHDGESRAGDQNDGVAVIGKAIWGVMGVE</sequence>
<keyword evidence="3" id="KW-1185">Reference proteome</keyword>
<proteinExistence type="predicted"/>
<evidence type="ECO:0000313" key="2">
    <source>
        <dbReference type="EMBL" id="KAG1768884.1"/>
    </source>
</evidence>
<dbReference type="Gene3D" id="3.40.50.880">
    <property type="match status" value="1"/>
</dbReference>
<evidence type="ECO:0000313" key="3">
    <source>
        <dbReference type="Proteomes" id="UP000714275"/>
    </source>
</evidence>
<dbReference type="PANTHER" id="PTHR42695:SF5">
    <property type="entry name" value="GLUTAMINE AMIDOTRANSFERASE YLR126C-RELATED"/>
    <property type="match status" value="1"/>
</dbReference>
<dbReference type="InterPro" id="IPR029062">
    <property type="entry name" value="Class_I_gatase-like"/>
</dbReference>
<dbReference type="PROSITE" id="PS51273">
    <property type="entry name" value="GATASE_TYPE_1"/>
    <property type="match status" value="1"/>
</dbReference>
<name>A0A9P7CXS8_9AGAM</name>
<accession>A0A9P7CXS8</accession>
<dbReference type="Pfam" id="PF00117">
    <property type="entry name" value="GATase"/>
    <property type="match status" value="1"/>
</dbReference>
<comment type="caution">
    <text evidence="2">The sequence shown here is derived from an EMBL/GenBank/DDBJ whole genome shotgun (WGS) entry which is preliminary data.</text>
</comment>
<dbReference type="EMBL" id="JABBWD010000076">
    <property type="protein sequence ID" value="KAG1768884.1"/>
    <property type="molecule type" value="Genomic_DNA"/>
</dbReference>
<dbReference type="InterPro" id="IPR017926">
    <property type="entry name" value="GATASE"/>
</dbReference>
<dbReference type="PANTHER" id="PTHR42695">
    <property type="entry name" value="GLUTAMINE AMIDOTRANSFERASE YLR126C-RELATED"/>
    <property type="match status" value="1"/>
</dbReference>